<dbReference type="AlphaFoldDB" id="A0A9D4Z1T5"/>
<evidence type="ECO:0000259" key="4">
    <source>
        <dbReference type="PROSITE" id="PS51459"/>
    </source>
</evidence>
<gene>
    <name evidence="5" type="ORF">D9Q98_000058</name>
</gene>
<evidence type="ECO:0000313" key="5">
    <source>
        <dbReference type="EMBL" id="KAI3437606.1"/>
    </source>
</evidence>
<proteinExistence type="predicted"/>
<name>A0A9D4Z1T5_CHLVU</name>
<comment type="caution">
    <text evidence="5">The sequence shown here is derived from an EMBL/GenBank/DDBJ whole genome shotgun (WGS) entry which is preliminary data.</text>
</comment>
<feature type="region of interest" description="Disordered" evidence="2">
    <location>
        <begin position="46"/>
        <end position="67"/>
    </location>
</feature>
<dbReference type="OrthoDB" id="536158at2759"/>
<keyword evidence="3" id="KW-0732">Signal</keyword>
<feature type="signal peptide" evidence="3">
    <location>
        <begin position="1"/>
        <end position="24"/>
    </location>
</feature>
<feature type="active site" evidence="1">
    <location>
        <position position="175"/>
    </location>
</feature>
<dbReference type="EMBL" id="SIDB01000001">
    <property type="protein sequence ID" value="KAI3437606.1"/>
    <property type="molecule type" value="Genomic_DNA"/>
</dbReference>
<dbReference type="InterPro" id="IPR040198">
    <property type="entry name" value="Fido_containing"/>
</dbReference>
<reference evidence="5" key="1">
    <citation type="journal article" date="2019" name="Plant J.">
        <title>Chlorella vulgaris genome assembly and annotation reveals the molecular basis for metabolic acclimation to high light conditions.</title>
        <authorList>
            <person name="Cecchin M."/>
            <person name="Marcolungo L."/>
            <person name="Rossato M."/>
            <person name="Girolomoni L."/>
            <person name="Cosentino E."/>
            <person name="Cuine S."/>
            <person name="Li-Beisson Y."/>
            <person name="Delledonne M."/>
            <person name="Ballottari M."/>
        </authorList>
    </citation>
    <scope>NUCLEOTIDE SEQUENCE</scope>
    <source>
        <strain evidence="5">211/11P</strain>
    </source>
</reference>
<evidence type="ECO:0000256" key="1">
    <source>
        <dbReference type="PIRSR" id="PIRSR640198-1"/>
    </source>
</evidence>
<evidence type="ECO:0000256" key="3">
    <source>
        <dbReference type="SAM" id="SignalP"/>
    </source>
</evidence>
<feature type="compositionally biased region" description="Basic and acidic residues" evidence="2">
    <location>
        <begin position="47"/>
        <end position="56"/>
    </location>
</feature>
<dbReference type="Gene3D" id="1.10.3290.10">
    <property type="entry name" value="Fido-like domain"/>
    <property type="match status" value="1"/>
</dbReference>
<dbReference type="PANTHER" id="PTHR13504">
    <property type="entry name" value="FIDO DOMAIN-CONTAINING PROTEIN DDB_G0283145"/>
    <property type="match status" value="1"/>
</dbReference>
<dbReference type="PROSITE" id="PS51459">
    <property type="entry name" value="FIDO"/>
    <property type="match status" value="1"/>
</dbReference>
<dbReference type="SUPFAM" id="SSF140931">
    <property type="entry name" value="Fic-like"/>
    <property type="match status" value="1"/>
</dbReference>
<keyword evidence="6" id="KW-1185">Reference proteome</keyword>
<evidence type="ECO:0000256" key="2">
    <source>
        <dbReference type="SAM" id="MobiDB-lite"/>
    </source>
</evidence>
<sequence length="262" mass="28999">MAMFSRRSLLAFVLVSNRLEGTLPARYNDKAIYQLLEDELDITQDSEAEKEPKARWPADGGGSSPETRRQLLQSLKAAKYLCGSPPSKLLSVERICMAHKLLMMGAVEEDGTLLAAGQLRTEPSHSGTGYVYPDAVTIPERLQQIVDDFNAAASAPNAVPTHLAAELLYRFVTLHPFQNGNGRMCRLLAAYAARAAGVPFMLHLSNGRSKACQHYQQVLRHADNHWRDTSRLQSFILECLHFQWQNAVAHAGLPIDTSDALC</sequence>
<accession>A0A9D4Z1T5</accession>
<feature type="chain" id="PRO_5039588657" description="Fido domain-containing protein" evidence="3">
    <location>
        <begin position="25"/>
        <end position="262"/>
    </location>
</feature>
<dbReference type="InterPro" id="IPR003812">
    <property type="entry name" value="Fido"/>
</dbReference>
<dbReference type="Proteomes" id="UP001055712">
    <property type="component" value="Unassembled WGS sequence"/>
</dbReference>
<organism evidence="5 6">
    <name type="scientific">Chlorella vulgaris</name>
    <name type="common">Green alga</name>
    <dbReference type="NCBI Taxonomy" id="3077"/>
    <lineage>
        <taxon>Eukaryota</taxon>
        <taxon>Viridiplantae</taxon>
        <taxon>Chlorophyta</taxon>
        <taxon>core chlorophytes</taxon>
        <taxon>Trebouxiophyceae</taxon>
        <taxon>Chlorellales</taxon>
        <taxon>Chlorellaceae</taxon>
        <taxon>Chlorella clade</taxon>
        <taxon>Chlorella</taxon>
    </lineage>
</organism>
<evidence type="ECO:0000313" key="6">
    <source>
        <dbReference type="Proteomes" id="UP001055712"/>
    </source>
</evidence>
<protein>
    <recommendedName>
        <fullName evidence="4">Fido domain-containing protein</fullName>
    </recommendedName>
</protein>
<dbReference type="Pfam" id="PF02661">
    <property type="entry name" value="Fic"/>
    <property type="match status" value="1"/>
</dbReference>
<reference evidence="5" key="2">
    <citation type="submission" date="2020-11" db="EMBL/GenBank/DDBJ databases">
        <authorList>
            <person name="Cecchin M."/>
            <person name="Marcolungo L."/>
            <person name="Rossato M."/>
            <person name="Girolomoni L."/>
            <person name="Cosentino E."/>
            <person name="Cuine S."/>
            <person name="Li-Beisson Y."/>
            <person name="Delledonne M."/>
            <person name="Ballottari M."/>
        </authorList>
    </citation>
    <scope>NUCLEOTIDE SEQUENCE</scope>
    <source>
        <strain evidence="5">211/11P</strain>
        <tissue evidence="5">Whole cell</tissue>
    </source>
</reference>
<dbReference type="PANTHER" id="PTHR13504:SF38">
    <property type="entry name" value="FIDO DOMAIN-CONTAINING PROTEIN"/>
    <property type="match status" value="1"/>
</dbReference>
<feature type="domain" description="Fido" evidence="4">
    <location>
        <begin position="90"/>
        <end position="238"/>
    </location>
</feature>
<dbReference type="InterPro" id="IPR036597">
    <property type="entry name" value="Fido-like_dom_sf"/>
</dbReference>